<reference evidence="3" key="1">
    <citation type="submission" date="2017-10" db="EMBL/GenBank/DDBJ databases">
        <authorList>
            <person name="Gaisin V.A."/>
            <person name="Rysina M.S."/>
            <person name="Grouzdev D.S."/>
        </authorList>
    </citation>
    <scope>NUCLEOTIDE SEQUENCE [LARGE SCALE GENOMIC DNA]</scope>
    <source>
        <strain evidence="3">V1</strain>
    </source>
</reference>
<evidence type="ECO:0000313" key="2">
    <source>
        <dbReference type="EMBL" id="PWW83258.1"/>
    </source>
</evidence>
<gene>
    <name evidence="2" type="ORF">CR164_01500</name>
</gene>
<dbReference type="RefSeq" id="WP_110022138.1">
    <property type="nucleotide sequence ID" value="NZ_PDNZ01000001.1"/>
</dbReference>
<dbReference type="InterPro" id="IPR013022">
    <property type="entry name" value="Xyl_isomerase-like_TIM-brl"/>
</dbReference>
<protein>
    <submittedName>
        <fullName evidence="2">Xylose isomerase</fullName>
    </submittedName>
</protein>
<accession>A0A317T9W3</accession>
<comment type="caution">
    <text evidence="2">The sequence shown here is derived from an EMBL/GenBank/DDBJ whole genome shotgun (WGS) entry which is preliminary data.</text>
</comment>
<dbReference type="EMBL" id="PDNZ01000001">
    <property type="protein sequence ID" value="PWW83258.1"/>
    <property type="molecule type" value="Genomic_DNA"/>
</dbReference>
<dbReference type="Gene3D" id="3.20.20.150">
    <property type="entry name" value="Divalent-metal-dependent TIM barrel enzymes"/>
    <property type="match status" value="1"/>
</dbReference>
<dbReference type="InterPro" id="IPR036237">
    <property type="entry name" value="Xyl_isomerase-like_sf"/>
</dbReference>
<keyword evidence="2" id="KW-0413">Isomerase</keyword>
<dbReference type="OrthoDB" id="6253202at2"/>
<dbReference type="SUPFAM" id="SSF51658">
    <property type="entry name" value="Xylose isomerase-like"/>
    <property type="match status" value="1"/>
</dbReference>
<sequence length="334" mass="39480">MRFLLNISTHANDLSIAGERWEHAFSLLDETGFDGYELYPVGDYVYDSIPGEIIGGIHLRFFVMLKQIWYNDRRQLLAMFDNERNIEMYYGGTSRETIVACYREQLELARRFNCPYVVFHPVHYELDYIFNWNPPWSWEEMVDLSADVINEVVRDTAYDGWILFENLWWPGNFRLDSVREIDRLFDRLEYSKPGLVLDTGHILNKNRFLASEKEAVAYLLGEVDRLGSHRDLVKAVHLCKSLSGDYVRASMEMHEPFDGAETFWERFTVAARHVRRIDEHDAFSHASIAGLFERIAPDTTVFEFSFRSKEEWVDKIHRQKQSLGERFFTRKERS</sequence>
<name>A0A317T9W3_9CHLB</name>
<dbReference type="AlphaFoldDB" id="A0A317T9W3"/>
<dbReference type="Pfam" id="PF01261">
    <property type="entry name" value="AP_endonuc_2"/>
    <property type="match status" value="1"/>
</dbReference>
<evidence type="ECO:0000259" key="1">
    <source>
        <dbReference type="Pfam" id="PF01261"/>
    </source>
</evidence>
<keyword evidence="3" id="KW-1185">Reference proteome</keyword>
<dbReference type="Proteomes" id="UP000246278">
    <property type="component" value="Unassembled WGS sequence"/>
</dbReference>
<evidence type="ECO:0000313" key="3">
    <source>
        <dbReference type="Proteomes" id="UP000246278"/>
    </source>
</evidence>
<feature type="domain" description="Xylose isomerase-like TIM barrel" evidence="1">
    <location>
        <begin position="29"/>
        <end position="267"/>
    </location>
</feature>
<dbReference type="GO" id="GO:0016853">
    <property type="term" value="F:isomerase activity"/>
    <property type="evidence" value="ECO:0007669"/>
    <property type="project" value="UniProtKB-KW"/>
</dbReference>
<proteinExistence type="predicted"/>
<organism evidence="2 3">
    <name type="scientific">Prosthecochloris marina</name>
    <dbReference type="NCBI Taxonomy" id="2017681"/>
    <lineage>
        <taxon>Bacteria</taxon>
        <taxon>Pseudomonadati</taxon>
        <taxon>Chlorobiota</taxon>
        <taxon>Chlorobiia</taxon>
        <taxon>Chlorobiales</taxon>
        <taxon>Chlorobiaceae</taxon>
        <taxon>Prosthecochloris</taxon>
    </lineage>
</organism>